<keyword evidence="2" id="KW-0378">Hydrolase</keyword>
<dbReference type="GO" id="GO:0005975">
    <property type="term" value="P:carbohydrate metabolic process"/>
    <property type="evidence" value="ECO:0007669"/>
    <property type="project" value="InterPro"/>
</dbReference>
<evidence type="ECO:0000256" key="3">
    <source>
        <dbReference type="ARBA" id="ARBA00023295"/>
    </source>
</evidence>
<evidence type="ECO:0000313" key="4">
    <source>
        <dbReference type="EMBL" id="AET61124.1"/>
    </source>
</evidence>
<dbReference type="GO" id="GO:0004553">
    <property type="term" value="F:hydrolase activity, hydrolyzing O-glycosyl compounds"/>
    <property type="evidence" value="ECO:0007669"/>
    <property type="project" value="InterPro"/>
</dbReference>
<gene>
    <name evidence="4" type="ordered locus">HPL003_21990</name>
</gene>
<proteinExistence type="inferred from homology"/>
<reference evidence="5" key="1">
    <citation type="submission" date="2011-11" db="EMBL/GenBank/DDBJ databases">
        <title>Complete sequence of Paenibacillus terrae HPL-003.</title>
        <authorList>
            <person name="Shin S.H."/>
            <person name="Kim S."/>
            <person name="Kim J.Y."/>
        </authorList>
    </citation>
    <scope>NUCLEOTIDE SEQUENCE [LARGE SCALE GENOMIC DNA]</scope>
    <source>
        <strain evidence="5">HPL-003</strain>
    </source>
</reference>
<dbReference type="Pfam" id="PF04616">
    <property type="entry name" value="Glyco_hydro_43"/>
    <property type="match status" value="1"/>
</dbReference>
<comment type="similarity">
    <text evidence="1">Belongs to the glycosyl hydrolase 43 family.</text>
</comment>
<dbReference type="KEGG" id="pta:HPL003_21990"/>
<keyword evidence="3" id="KW-0326">Glycosidase</keyword>
<dbReference type="InterPro" id="IPR006710">
    <property type="entry name" value="Glyco_hydro_43"/>
</dbReference>
<reference key="2">
    <citation type="submission" date="2011-11" db="EMBL/GenBank/DDBJ databases">
        <authorList>
            <person name="Shin S.H."/>
            <person name="Kim S."/>
            <person name="Kim J.Y."/>
        </authorList>
    </citation>
    <scope>NUCLEOTIDE SEQUENCE</scope>
    <source>
        <strain>HPL-003</strain>
    </source>
</reference>
<reference evidence="4 5" key="3">
    <citation type="journal article" date="2012" name="J. Bacteriol.">
        <title>Genome Sequence of Paenibacillus terrae HPL-003, a Xylanase-Producing Bacterium Isolated from Soil Found in Forest Residue.</title>
        <authorList>
            <person name="Shin S.H."/>
            <person name="Kim S."/>
            <person name="Kim J.Y."/>
            <person name="Song H.Y."/>
            <person name="Cho S.J."/>
            <person name="Kim D.R."/>
            <person name="Lee K.I."/>
            <person name="Lim H.K."/>
            <person name="Park N.J."/>
            <person name="Hwang I.T."/>
            <person name="Yang K.S."/>
        </authorList>
    </citation>
    <scope>NUCLEOTIDE SEQUENCE [LARGE SCALE GENOMIC DNA]</scope>
    <source>
        <strain evidence="4 5">HPL-003</strain>
    </source>
</reference>
<dbReference type="AlphaFoldDB" id="G7VQ55"/>
<dbReference type="EMBL" id="CP003107">
    <property type="protein sequence ID" value="AET61124.1"/>
    <property type="molecule type" value="Genomic_DNA"/>
</dbReference>
<dbReference type="STRING" id="985665.HPL003_21990"/>
<dbReference type="InterPro" id="IPR051795">
    <property type="entry name" value="Glycosyl_Hydrlase_43"/>
</dbReference>
<protein>
    <submittedName>
        <fullName evidence="4">Xylosidase/arabinosidase</fullName>
    </submittedName>
</protein>
<evidence type="ECO:0000313" key="5">
    <source>
        <dbReference type="Proteomes" id="UP000005876"/>
    </source>
</evidence>
<dbReference type="eggNOG" id="COG3507">
    <property type="taxonomic scope" value="Bacteria"/>
</dbReference>
<dbReference type="SUPFAM" id="SSF75005">
    <property type="entry name" value="Arabinanase/levansucrase/invertase"/>
    <property type="match status" value="1"/>
</dbReference>
<dbReference type="Proteomes" id="UP000005876">
    <property type="component" value="Chromosome"/>
</dbReference>
<dbReference type="HOGENOM" id="CLU_2396892_0_0_9"/>
<dbReference type="Gene3D" id="2.115.10.20">
    <property type="entry name" value="Glycosyl hydrolase domain, family 43"/>
    <property type="match status" value="1"/>
</dbReference>
<evidence type="ECO:0000256" key="1">
    <source>
        <dbReference type="ARBA" id="ARBA00009865"/>
    </source>
</evidence>
<accession>G7VQ55</accession>
<name>G7VQ55_PAETH</name>
<dbReference type="PANTHER" id="PTHR42812:SF12">
    <property type="entry name" value="BETA-XYLOSIDASE-RELATED"/>
    <property type="match status" value="1"/>
</dbReference>
<sequence>MTVQSGAELESHIVQYEIDPLSGMVLSESMVIWRGDGGPWVEGPHLYKIKGIYYLMTASGGTSNDHRKIIARSSSPYGPFEGKPEPILTHLFH</sequence>
<organism evidence="4 5">
    <name type="scientific">Paenibacillus terrae (strain HPL-003)</name>
    <dbReference type="NCBI Taxonomy" id="985665"/>
    <lineage>
        <taxon>Bacteria</taxon>
        <taxon>Bacillati</taxon>
        <taxon>Bacillota</taxon>
        <taxon>Bacilli</taxon>
        <taxon>Bacillales</taxon>
        <taxon>Paenibacillaceae</taxon>
        <taxon>Paenibacillus</taxon>
    </lineage>
</organism>
<dbReference type="PANTHER" id="PTHR42812">
    <property type="entry name" value="BETA-XYLOSIDASE"/>
    <property type="match status" value="1"/>
</dbReference>
<evidence type="ECO:0000256" key="2">
    <source>
        <dbReference type="ARBA" id="ARBA00022801"/>
    </source>
</evidence>
<dbReference type="InterPro" id="IPR023296">
    <property type="entry name" value="Glyco_hydro_beta-prop_sf"/>
</dbReference>